<dbReference type="InterPro" id="IPR001272">
    <property type="entry name" value="PEP_carboxykinase_ATP"/>
</dbReference>
<protein>
    <recommendedName>
        <fullName evidence="3">phosphoenolpyruvate carboxykinase (ATP)</fullName>
        <ecNumber evidence="3">4.1.1.49</ecNumber>
    </recommendedName>
</protein>
<dbReference type="EMBL" id="CP026538">
    <property type="protein sequence ID" value="QAZ67971.1"/>
    <property type="molecule type" value="Genomic_DNA"/>
</dbReference>
<gene>
    <name evidence="9" type="ORF">C3Y92_12355</name>
</gene>
<dbReference type="GO" id="GO:0006094">
    <property type="term" value="P:gluconeogenesis"/>
    <property type="evidence" value="ECO:0007669"/>
    <property type="project" value="UniProtKB-UniPathway"/>
</dbReference>
<evidence type="ECO:0000256" key="7">
    <source>
        <dbReference type="ARBA" id="ARBA00023239"/>
    </source>
</evidence>
<dbReference type="Gene3D" id="3.90.228.20">
    <property type="match status" value="1"/>
</dbReference>
<evidence type="ECO:0000256" key="5">
    <source>
        <dbReference type="ARBA" id="ARBA00022793"/>
    </source>
</evidence>
<evidence type="ECO:0000256" key="6">
    <source>
        <dbReference type="ARBA" id="ARBA00022840"/>
    </source>
</evidence>
<keyword evidence="7" id="KW-0456">Lyase</keyword>
<dbReference type="RefSeq" id="WP_129353033.1">
    <property type="nucleotide sequence ID" value="NZ_CP026538.1"/>
</dbReference>
<keyword evidence="9" id="KW-0670">Pyruvate</keyword>
<dbReference type="InterPro" id="IPR008210">
    <property type="entry name" value="PEP_carboxykinase_N"/>
</dbReference>
<dbReference type="SUPFAM" id="SSF53795">
    <property type="entry name" value="PEP carboxykinase-like"/>
    <property type="match status" value="1"/>
</dbReference>
<dbReference type="KEGG" id="dcb:C3Y92_12355"/>
<accession>A0A4P6HLF3</accession>
<keyword evidence="9" id="KW-0808">Transferase</keyword>
<dbReference type="SUPFAM" id="SSF68923">
    <property type="entry name" value="PEP carboxykinase N-terminal domain"/>
    <property type="match status" value="1"/>
</dbReference>
<dbReference type="Pfam" id="PF01293">
    <property type="entry name" value="PEPCK_ATP"/>
    <property type="match status" value="1"/>
</dbReference>
<dbReference type="GO" id="GO:0005524">
    <property type="term" value="F:ATP binding"/>
    <property type="evidence" value="ECO:0007669"/>
    <property type="project" value="UniProtKB-KW"/>
</dbReference>
<dbReference type="OrthoDB" id="9806325at2"/>
<comment type="pathway">
    <text evidence="1">Carbohydrate biosynthesis; gluconeogenesis.</text>
</comment>
<comment type="catalytic activity">
    <reaction evidence="8">
        <text>oxaloacetate + ATP = phosphoenolpyruvate + ADP + CO2</text>
        <dbReference type="Rhea" id="RHEA:18617"/>
        <dbReference type="ChEBI" id="CHEBI:16452"/>
        <dbReference type="ChEBI" id="CHEBI:16526"/>
        <dbReference type="ChEBI" id="CHEBI:30616"/>
        <dbReference type="ChEBI" id="CHEBI:58702"/>
        <dbReference type="ChEBI" id="CHEBI:456216"/>
        <dbReference type="EC" id="4.1.1.49"/>
    </reaction>
</comment>
<evidence type="ECO:0000256" key="2">
    <source>
        <dbReference type="ARBA" id="ARBA00006052"/>
    </source>
</evidence>
<evidence type="ECO:0000313" key="10">
    <source>
        <dbReference type="Proteomes" id="UP000293296"/>
    </source>
</evidence>
<reference evidence="9 10" key="1">
    <citation type="submission" date="2018-02" db="EMBL/GenBank/DDBJ databases">
        <title>Genome sequence of Desulfovibrio carbinolicus DSM 3852.</title>
        <authorList>
            <person name="Wilbanks E."/>
            <person name="Skennerton C.T."/>
            <person name="Orphan V.J."/>
        </authorList>
    </citation>
    <scope>NUCLEOTIDE SEQUENCE [LARGE SCALE GENOMIC DNA]</scope>
    <source>
        <strain evidence="9 10">DSM 3852</strain>
    </source>
</reference>
<evidence type="ECO:0000313" key="9">
    <source>
        <dbReference type="EMBL" id="QAZ67971.1"/>
    </source>
</evidence>
<evidence type="ECO:0000256" key="4">
    <source>
        <dbReference type="ARBA" id="ARBA00022741"/>
    </source>
</evidence>
<dbReference type="UniPathway" id="UPA00138"/>
<name>A0A4P6HLF3_9BACT</name>
<dbReference type="EC" id="4.1.1.49" evidence="3"/>
<evidence type="ECO:0000256" key="1">
    <source>
        <dbReference type="ARBA" id="ARBA00004742"/>
    </source>
</evidence>
<sequence>MASLASHDYYRDDMTKMPPLRSIAQTLCLDKRVRKVTAAEAYELAKRQHDVMDTDLPVYPPAAKRLGLPEGATVLNNCHGRIVGRTALARRFYTRMEAVERRKVESDLREAVYAMQRYPLIKAEAILGLDADLMIKATIVGTEDDAVNIFNWLANFTPYEELAEAYAKSPKLPIPDILVVGFNHWTTTDPYYHNAGGSQLALVDEDANVIFNLGMRYFGERKKGTLTLAWTSGMRLGLAACHGGIKEIDFSGCADAKAQDMGKRSIAFFGLSGTGKSSHTNSHDNGGTLPAGFSKVVLHDDAFQIDCENKVCRVWEPTLFDKTDSRPTGHPDWRYMISTMNLGLTEVGDKVLPLGQDVRNPNGRALIDRDLLGAYVNRCSFPNLMVWLMKDTCLPPVVRFTDKHLAVAMGASLMTRRNLAENVSEEELKKLVFEPFANPFRVYELWKDVEAFVKVFEAGAVGYTFNSVGFWKTSDRELQKIPLQSSLTLQTALLLERLEWEDWDLLPGAQLPKADSVEKLLPGYAALYDPSRVENRDRYLETLKDRFHQRRVYLQNSDLHNRPDLLMRLVNALMVRA</sequence>
<dbReference type="GO" id="GO:0004612">
    <property type="term" value="F:phosphoenolpyruvate carboxykinase (ATP) activity"/>
    <property type="evidence" value="ECO:0007669"/>
    <property type="project" value="UniProtKB-EC"/>
</dbReference>
<comment type="similarity">
    <text evidence="2">Belongs to the phosphoenolpyruvate carboxykinase (ATP) family.</text>
</comment>
<keyword evidence="5" id="KW-0210">Decarboxylase</keyword>
<organism evidence="9 10">
    <name type="scientific">Solidesulfovibrio carbinolicus</name>
    <dbReference type="NCBI Taxonomy" id="296842"/>
    <lineage>
        <taxon>Bacteria</taxon>
        <taxon>Pseudomonadati</taxon>
        <taxon>Thermodesulfobacteriota</taxon>
        <taxon>Desulfovibrionia</taxon>
        <taxon>Desulfovibrionales</taxon>
        <taxon>Desulfovibrionaceae</taxon>
        <taxon>Solidesulfovibrio</taxon>
    </lineage>
</organism>
<dbReference type="Proteomes" id="UP000293296">
    <property type="component" value="Chromosome"/>
</dbReference>
<keyword evidence="9" id="KW-0418">Kinase</keyword>
<dbReference type="GO" id="GO:0016301">
    <property type="term" value="F:kinase activity"/>
    <property type="evidence" value="ECO:0007669"/>
    <property type="project" value="UniProtKB-KW"/>
</dbReference>
<dbReference type="InterPro" id="IPR013035">
    <property type="entry name" value="PEP_carboxykinase_C"/>
</dbReference>
<evidence type="ECO:0000256" key="3">
    <source>
        <dbReference type="ARBA" id="ARBA00012363"/>
    </source>
</evidence>
<keyword evidence="4" id="KW-0547">Nucleotide-binding</keyword>
<keyword evidence="6" id="KW-0067">ATP-binding</keyword>
<evidence type="ECO:0000256" key="8">
    <source>
        <dbReference type="ARBA" id="ARBA00047371"/>
    </source>
</evidence>
<keyword evidence="10" id="KW-1185">Reference proteome</keyword>
<proteinExistence type="inferred from homology"/>
<dbReference type="AlphaFoldDB" id="A0A4P6HLF3"/>